<name>A0A4Q5J8Z2_9ACTN</name>
<dbReference type="Gene3D" id="1.20.150.30">
    <property type="entry name" value="Zincin-like metallopeptidase, N-terminal domain"/>
    <property type="match status" value="1"/>
</dbReference>
<dbReference type="Pfam" id="PF10103">
    <property type="entry name" value="Zincin_2"/>
    <property type="match status" value="1"/>
</dbReference>
<feature type="region of interest" description="Disordered" evidence="1">
    <location>
        <begin position="432"/>
        <end position="453"/>
    </location>
</feature>
<feature type="compositionally biased region" description="Basic and acidic residues" evidence="1">
    <location>
        <begin position="1"/>
        <end position="15"/>
    </location>
</feature>
<keyword evidence="3" id="KW-1185">Reference proteome</keyword>
<organism evidence="2 3">
    <name type="scientific">Nocardioides iriomotensis</name>
    <dbReference type="NCBI Taxonomy" id="715784"/>
    <lineage>
        <taxon>Bacteria</taxon>
        <taxon>Bacillati</taxon>
        <taxon>Actinomycetota</taxon>
        <taxon>Actinomycetes</taxon>
        <taxon>Propionibacteriales</taxon>
        <taxon>Nocardioidaceae</taxon>
        <taxon>Nocardioides</taxon>
    </lineage>
</organism>
<dbReference type="PANTHER" id="PTHR39420">
    <property type="match status" value="1"/>
</dbReference>
<comment type="caution">
    <text evidence="2">The sequence shown here is derived from an EMBL/GenBank/DDBJ whole genome shotgun (WGS) entry which is preliminary data.</text>
</comment>
<evidence type="ECO:0000313" key="2">
    <source>
        <dbReference type="EMBL" id="RYU14359.1"/>
    </source>
</evidence>
<dbReference type="SUPFAM" id="SSF55486">
    <property type="entry name" value="Metalloproteases ('zincins'), catalytic domain"/>
    <property type="match status" value="1"/>
</dbReference>
<dbReference type="AlphaFoldDB" id="A0A4Q5J8Z2"/>
<dbReference type="RefSeq" id="WP_129985573.1">
    <property type="nucleotide sequence ID" value="NZ_SDPU01000011.1"/>
</dbReference>
<dbReference type="GO" id="GO:0008237">
    <property type="term" value="F:metallopeptidase activity"/>
    <property type="evidence" value="ECO:0007669"/>
    <property type="project" value="UniProtKB-KW"/>
</dbReference>
<keyword evidence="2" id="KW-0378">Hydrolase</keyword>
<proteinExistence type="predicted"/>
<sequence length="453" mass="48034">MSNEPGDRPGDDDNPFKGTPFEQMFQAFGGAFGGGTPGQGGGQMPDLGALIQQMQAMMQPHDGSVNWNLAKDVARRTVAAEPDPTPSDRQRSAIADALQLADHWLDSATDLPSGVSTSAAWSRAEWVEETIEVWRRLVEPVAEHVVSAMGNALPEEAKQMAGPIMGILNQAGGAMFGTQVGQALGGLATEVLTASDIGLPLGPGGKAALLPANVAAFADGLDVSAEDVLLYLALREAAHQRLFGHVPWLRAHLLAAVEDYGRGTTIDVSKIEESVRGIDPMNPAALQEALEGGLFEPEKTPAQQAALTRLETTLALVEGWVDDVVGQATEDRMPAAGKLQEAVRRRRAAGGPAESTFAALVGLELRPRRLRDASALWGSLRSRQGQQGRDAVWAHPDLLPTAADLDDPLGFREGLSEPEALTEAEFDQALADLLDGTSDDASDEEPDEESPEK</sequence>
<dbReference type="Proteomes" id="UP000291189">
    <property type="component" value="Unassembled WGS sequence"/>
</dbReference>
<accession>A0A4Q5J8Z2</accession>
<dbReference type="NCBIfam" id="TIGR03624">
    <property type="entry name" value="putative hydrolase"/>
    <property type="match status" value="1"/>
</dbReference>
<evidence type="ECO:0000313" key="3">
    <source>
        <dbReference type="Proteomes" id="UP000291189"/>
    </source>
</evidence>
<dbReference type="EMBL" id="SDPU01000011">
    <property type="protein sequence ID" value="RYU14359.1"/>
    <property type="molecule type" value="Genomic_DNA"/>
</dbReference>
<reference evidence="2 3" key="1">
    <citation type="submission" date="2019-01" db="EMBL/GenBank/DDBJ databases">
        <title>Nocardioides guangzhouensis sp. nov., an actinobacterium isolated from soil.</title>
        <authorList>
            <person name="Fu Y."/>
            <person name="Cai Y."/>
            <person name="Lin Z."/>
            <person name="Chen P."/>
        </authorList>
    </citation>
    <scope>NUCLEOTIDE SEQUENCE [LARGE SCALE GENOMIC DNA]</scope>
    <source>
        <strain evidence="2 3">NBRC 105384</strain>
    </source>
</reference>
<dbReference type="GO" id="GO:0006508">
    <property type="term" value="P:proteolysis"/>
    <property type="evidence" value="ECO:0007669"/>
    <property type="project" value="UniProtKB-KW"/>
</dbReference>
<keyword evidence="2" id="KW-0645">Protease</keyword>
<dbReference type="PANTHER" id="PTHR39420:SF2">
    <property type="entry name" value="HYDROLASE"/>
    <property type="match status" value="1"/>
</dbReference>
<dbReference type="OrthoDB" id="8478472at2"/>
<evidence type="ECO:0000256" key="1">
    <source>
        <dbReference type="SAM" id="MobiDB-lite"/>
    </source>
</evidence>
<feature type="region of interest" description="Disordered" evidence="1">
    <location>
        <begin position="1"/>
        <end position="21"/>
    </location>
</feature>
<keyword evidence="2" id="KW-0482">Metalloprotease</keyword>
<dbReference type="InterPro" id="IPR042271">
    <property type="entry name" value="Zinicin_2_N"/>
</dbReference>
<protein>
    <submittedName>
        <fullName evidence="2">Zinc-dependent metalloprotease</fullName>
    </submittedName>
</protein>
<dbReference type="InterPro" id="IPR018766">
    <property type="entry name" value="Zinicin_2"/>
</dbReference>
<gene>
    <name evidence="2" type="ORF">ETU37_03935</name>
</gene>
<feature type="compositionally biased region" description="Acidic residues" evidence="1">
    <location>
        <begin position="437"/>
        <end position="453"/>
    </location>
</feature>